<dbReference type="InterPro" id="IPR023851">
    <property type="entry name" value="Tscrpt_reg_TetR-type"/>
</dbReference>
<feature type="domain" description="HTH tetR-type" evidence="6">
    <location>
        <begin position="16"/>
        <end position="76"/>
    </location>
</feature>
<dbReference type="RefSeq" id="WP_200170677.1">
    <property type="nucleotide sequence ID" value="NZ_BAABKQ010000001.1"/>
</dbReference>
<dbReference type="Gene3D" id="1.10.10.60">
    <property type="entry name" value="Homeodomain-like"/>
    <property type="match status" value="1"/>
</dbReference>
<organism evidence="7 8">
    <name type="scientific">Tomitella cavernea</name>
    <dbReference type="NCBI Taxonomy" id="1387982"/>
    <lineage>
        <taxon>Bacteria</taxon>
        <taxon>Bacillati</taxon>
        <taxon>Actinomycetota</taxon>
        <taxon>Actinomycetes</taxon>
        <taxon>Mycobacteriales</taxon>
        <taxon>Tomitella</taxon>
    </lineage>
</organism>
<gene>
    <name evidence="7" type="ORF">GCM10023353_12980</name>
</gene>
<dbReference type="Pfam" id="PF00440">
    <property type="entry name" value="TetR_N"/>
    <property type="match status" value="1"/>
</dbReference>
<dbReference type="PRINTS" id="PR00455">
    <property type="entry name" value="HTHTETR"/>
</dbReference>
<evidence type="ECO:0000256" key="5">
    <source>
        <dbReference type="SAM" id="MobiDB-lite"/>
    </source>
</evidence>
<accession>A0ABP9CJA0</accession>
<dbReference type="Proteomes" id="UP001500839">
    <property type="component" value="Unassembled WGS sequence"/>
</dbReference>
<reference evidence="8" key="1">
    <citation type="journal article" date="2019" name="Int. J. Syst. Evol. Microbiol.">
        <title>The Global Catalogue of Microorganisms (GCM) 10K type strain sequencing project: providing services to taxonomists for standard genome sequencing and annotation.</title>
        <authorList>
            <consortium name="The Broad Institute Genomics Platform"/>
            <consortium name="The Broad Institute Genome Sequencing Center for Infectious Disease"/>
            <person name="Wu L."/>
            <person name="Ma J."/>
        </authorList>
    </citation>
    <scope>NUCLEOTIDE SEQUENCE [LARGE SCALE GENOMIC DNA]</scope>
    <source>
        <strain evidence="8">JCM 18542</strain>
    </source>
</reference>
<keyword evidence="1" id="KW-0805">Transcription regulation</keyword>
<dbReference type="PANTHER" id="PTHR30055:SF238">
    <property type="entry name" value="MYCOFACTOCIN BIOSYNTHESIS TRANSCRIPTIONAL REGULATOR MFTR-RELATED"/>
    <property type="match status" value="1"/>
</dbReference>
<evidence type="ECO:0000313" key="8">
    <source>
        <dbReference type="Proteomes" id="UP001500839"/>
    </source>
</evidence>
<protein>
    <recommendedName>
        <fullName evidence="6">HTH tetR-type domain-containing protein</fullName>
    </recommendedName>
</protein>
<dbReference type="PANTHER" id="PTHR30055">
    <property type="entry name" value="HTH-TYPE TRANSCRIPTIONAL REGULATOR RUTR"/>
    <property type="match status" value="1"/>
</dbReference>
<keyword evidence="3" id="KW-0804">Transcription</keyword>
<dbReference type="PROSITE" id="PS01081">
    <property type="entry name" value="HTH_TETR_1"/>
    <property type="match status" value="1"/>
</dbReference>
<dbReference type="InterPro" id="IPR001647">
    <property type="entry name" value="HTH_TetR"/>
</dbReference>
<name>A0ABP9CJA0_9ACTN</name>
<comment type="caution">
    <text evidence="7">The sequence shown here is derived from an EMBL/GenBank/DDBJ whole genome shotgun (WGS) entry which is preliminary data.</text>
</comment>
<dbReference type="Pfam" id="PF17754">
    <property type="entry name" value="TetR_C_14"/>
    <property type="match status" value="1"/>
</dbReference>
<dbReference type="NCBIfam" id="TIGR03968">
    <property type="entry name" value="mycofact_TetR"/>
    <property type="match status" value="1"/>
</dbReference>
<keyword evidence="8" id="KW-1185">Reference proteome</keyword>
<dbReference type="InterPro" id="IPR023772">
    <property type="entry name" value="DNA-bd_HTH_TetR-type_CS"/>
</dbReference>
<dbReference type="SUPFAM" id="SSF46689">
    <property type="entry name" value="Homeodomain-like"/>
    <property type="match status" value="1"/>
</dbReference>
<dbReference type="Gene3D" id="1.10.357.10">
    <property type="entry name" value="Tetracycline Repressor, domain 2"/>
    <property type="match status" value="1"/>
</dbReference>
<dbReference type="InterPro" id="IPR041347">
    <property type="entry name" value="MftR_C"/>
</dbReference>
<feature type="DNA-binding region" description="H-T-H motif" evidence="4">
    <location>
        <begin position="39"/>
        <end position="58"/>
    </location>
</feature>
<keyword evidence="2 4" id="KW-0238">DNA-binding</keyword>
<dbReference type="InterPro" id="IPR009057">
    <property type="entry name" value="Homeodomain-like_sf"/>
</dbReference>
<dbReference type="PROSITE" id="PS50977">
    <property type="entry name" value="HTH_TETR_2"/>
    <property type="match status" value="1"/>
</dbReference>
<evidence type="ECO:0000256" key="1">
    <source>
        <dbReference type="ARBA" id="ARBA00023015"/>
    </source>
</evidence>
<evidence type="ECO:0000313" key="7">
    <source>
        <dbReference type="EMBL" id="GAA4810138.1"/>
    </source>
</evidence>
<sequence length="252" mass="27311">MPHVTKPAGRAGRRPSTSADRIGAVGIKLFTEQGFEATSVDEIAETAGIARRTFFRYFPSKNAVPWGDFEGHLARMREGLAALPDGIPLAEGLRRVLIRFNTFPSEEAVTHRRRMALILGEQPLQAYSMLMYTDWRQAIAEYVARRTGMRPDEHIPQSVAWTMLGVALSAYEKWLDNADDAGEGAQPTGARPEARVPDVSGSAARLHALLDEGMRVLDTGVGSLPTAPGRTDRPGAAADAGLRPAGSAYTTR</sequence>
<feature type="region of interest" description="Disordered" evidence="5">
    <location>
        <begin position="179"/>
        <end position="198"/>
    </location>
</feature>
<dbReference type="InterPro" id="IPR050109">
    <property type="entry name" value="HTH-type_TetR-like_transc_reg"/>
</dbReference>
<evidence type="ECO:0000256" key="3">
    <source>
        <dbReference type="ARBA" id="ARBA00023163"/>
    </source>
</evidence>
<evidence type="ECO:0000259" key="6">
    <source>
        <dbReference type="PROSITE" id="PS50977"/>
    </source>
</evidence>
<evidence type="ECO:0000256" key="2">
    <source>
        <dbReference type="ARBA" id="ARBA00023125"/>
    </source>
</evidence>
<evidence type="ECO:0000256" key="4">
    <source>
        <dbReference type="PROSITE-ProRule" id="PRU00335"/>
    </source>
</evidence>
<dbReference type="EMBL" id="BAABKQ010000001">
    <property type="protein sequence ID" value="GAA4810138.1"/>
    <property type="molecule type" value="Genomic_DNA"/>
</dbReference>
<proteinExistence type="predicted"/>
<feature type="region of interest" description="Disordered" evidence="5">
    <location>
        <begin position="220"/>
        <end position="252"/>
    </location>
</feature>